<dbReference type="Proteomes" id="UP000838878">
    <property type="component" value="Chromosome 9"/>
</dbReference>
<feature type="non-terminal residue" evidence="1">
    <location>
        <position position="159"/>
    </location>
</feature>
<name>A0A8J9V3D8_9NEOP</name>
<keyword evidence="2" id="KW-1185">Reference proteome</keyword>
<gene>
    <name evidence="1" type="ORF">BINO364_LOCUS15845</name>
</gene>
<sequence>MHYRYTSTLNIAPQKIINELSWGVKMKLLNYPPNRRVGISMLKSQTEPETRSSPNEDNNMKMKLFRLMYETVRDSDRKVKRAELIKSYYTNYSSFEIGYILGDITDKFNIITDISLTVKRLYKTWKPVEHINAYEQIANKAIEITHLIDMINVINKRRL</sequence>
<organism evidence="1 2">
    <name type="scientific">Brenthis ino</name>
    <name type="common">lesser marbled fritillary</name>
    <dbReference type="NCBI Taxonomy" id="405034"/>
    <lineage>
        <taxon>Eukaryota</taxon>
        <taxon>Metazoa</taxon>
        <taxon>Ecdysozoa</taxon>
        <taxon>Arthropoda</taxon>
        <taxon>Hexapoda</taxon>
        <taxon>Insecta</taxon>
        <taxon>Pterygota</taxon>
        <taxon>Neoptera</taxon>
        <taxon>Endopterygota</taxon>
        <taxon>Lepidoptera</taxon>
        <taxon>Glossata</taxon>
        <taxon>Ditrysia</taxon>
        <taxon>Papilionoidea</taxon>
        <taxon>Nymphalidae</taxon>
        <taxon>Heliconiinae</taxon>
        <taxon>Argynnini</taxon>
        <taxon>Brenthis</taxon>
    </lineage>
</organism>
<accession>A0A8J9V3D8</accession>
<evidence type="ECO:0000313" key="1">
    <source>
        <dbReference type="EMBL" id="CAH0730923.1"/>
    </source>
</evidence>
<proteinExistence type="predicted"/>
<dbReference type="OrthoDB" id="7471570at2759"/>
<reference evidence="1" key="1">
    <citation type="submission" date="2021-12" db="EMBL/GenBank/DDBJ databases">
        <authorList>
            <person name="Martin H S."/>
        </authorList>
    </citation>
    <scope>NUCLEOTIDE SEQUENCE</scope>
</reference>
<protein>
    <submittedName>
        <fullName evidence="1">Uncharacterized protein</fullName>
    </submittedName>
</protein>
<dbReference type="EMBL" id="OV170229">
    <property type="protein sequence ID" value="CAH0730923.1"/>
    <property type="molecule type" value="Genomic_DNA"/>
</dbReference>
<dbReference type="AlphaFoldDB" id="A0A8J9V3D8"/>
<evidence type="ECO:0000313" key="2">
    <source>
        <dbReference type="Proteomes" id="UP000838878"/>
    </source>
</evidence>